<dbReference type="GeneID" id="30200760"/>
<feature type="compositionally biased region" description="Polar residues" evidence="1">
    <location>
        <begin position="17"/>
        <end position="27"/>
    </location>
</feature>
<reference evidence="2 3" key="1">
    <citation type="journal article" date="2016" name="Proc. Natl. Acad. Sci. U.S.A.">
        <title>Comparative genomics of biotechnologically important yeasts.</title>
        <authorList>
            <person name="Riley R."/>
            <person name="Haridas S."/>
            <person name="Wolfe K.H."/>
            <person name="Lopes M.R."/>
            <person name="Hittinger C.T."/>
            <person name="Goeker M."/>
            <person name="Salamov A.A."/>
            <person name="Wisecaver J.H."/>
            <person name="Long T.M."/>
            <person name="Calvey C.H."/>
            <person name="Aerts A.L."/>
            <person name="Barry K.W."/>
            <person name="Choi C."/>
            <person name="Clum A."/>
            <person name="Coughlan A.Y."/>
            <person name="Deshpande S."/>
            <person name="Douglass A.P."/>
            <person name="Hanson S.J."/>
            <person name="Klenk H.-P."/>
            <person name="LaButti K.M."/>
            <person name="Lapidus A."/>
            <person name="Lindquist E.A."/>
            <person name="Lipzen A.M."/>
            <person name="Meier-Kolthoff J.P."/>
            <person name="Ohm R.A."/>
            <person name="Otillar R.P."/>
            <person name="Pangilinan J.L."/>
            <person name="Peng Y."/>
            <person name="Rokas A."/>
            <person name="Rosa C.A."/>
            <person name="Scheuner C."/>
            <person name="Sibirny A.A."/>
            <person name="Slot J.C."/>
            <person name="Stielow J.B."/>
            <person name="Sun H."/>
            <person name="Kurtzman C.P."/>
            <person name="Blackwell M."/>
            <person name="Grigoriev I.V."/>
            <person name="Jeffries T.W."/>
        </authorList>
    </citation>
    <scope>NUCLEOTIDE SEQUENCE [LARGE SCALE GENOMIC DNA]</scope>
    <source>
        <strain evidence="3">ATCC 58044 / CBS 1984 / NCYC 433 / NRRL Y-366-8</strain>
    </source>
</reference>
<dbReference type="EMBL" id="KV454211">
    <property type="protein sequence ID" value="ODQ58732.1"/>
    <property type="molecule type" value="Genomic_DNA"/>
</dbReference>
<gene>
    <name evidence="2" type="ORF">WICANDRAFT_63239</name>
</gene>
<protein>
    <recommendedName>
        <fullName evidence="4">Helitron helicase-like domain-containing protein</fullName>
    </recommendedName>
</protein>
<evidence type="ECO:0008006" key="4">
    <source>
        <dbReference type="Google" id="ProtNLM"/>
    </source>
</evidence>
<dbReference type="PANTHER" id="PTHR45786">
    <property type="entry name" value="DNA BINDING PROTEIN-LIKE"/>
    <property type="match status" value="1"/>
</dbReference>
<dbReference type="Proteomes" id="UP000094112">
    <property type="component" value="Unassembled WGS sequence"/>
</dbReference>
<accession>A0A1E3P1E4</accession>
<dbReference type="AlphaFoldDB" id="A0A1E3P1E4"/>
<dbReference type="STRING" id="683960.A0A1E3P1E4"/>
<dbReference type="RefSeq" id="XP_019037939.1">
    <property type="nucleotide sequence ID" value="XM_019183514.1"/>
</dbReference>
<evidence type="ECO:0000313" key="2">
    <source>
        <dbReference type="EMBL" id="ODQ58732.1"/>
    </source>
</evidence>
<feature type="region of interest" description="Disordered" evidence="1">
    <location>
        <begin position="1"/>
        <end position="30"/>
    </location>
</feature>
<evidence type="ECO:0000313" key="3">
    <source>
        <dbReference type="Proteomes" id="UP000094112"/>
    </source>
</evidence>
<sequence length="452" mass="51263">MAPRRQRSNGRPRGLQPPQSQLASQVHNPPARRIHRDAAQMNPLRNLRVLRNSTVQATNEVNRRNPNDTVKTPFPDSIITRSDFDFASVPYCDVGKFNKRCPNCNALSFNCLIEGQKEQCRVCKNSDRLLDPAGDPLLKPLPALPDCLKPFFYPSDNPDEIAMKKNIRVFNNMFAFSSLRCEVATNRHIGVPYPFIFVGGQLSHQIKDLPQTIFNRPHENQTSTPTEGVRFAQIYTYDPDEATRIRISNNPFLQQSQLGVVHDIEIFMRDHNPFASLYQNASKILTQLPSIPWESSIKLVRQQMDDKNTYSTPTGDEIAALINKHNPTGSLPQRMVLTTGGEFRSIDHTSELFFPSHLPFLFPFGEGGWQAKTQTLLGTQHLSLASWANYRSAALHDDKNYIVHGGKLFQEFITSGYAVNQLAKVNYIRQNQTQIRADQYKNLDGDDVLNDV</sequence>
<dbReference type="OrthoDB" id="5366038at2759"/>
<dbReference type="PANTHER" id="PTHR45786:SF74">
    <property type="entry name" value="ATP-DEPENDENT DNA HELICASE"/>
    <property type="match status" value="1"/>
</dbReference>
<proteinExistence type="predicted"/>
<evidence type="ECO:0000256" key="1">
    <source>
        <dbReference type="SAM" id="MobiDB-lite"/>
    </source>
</evidence>
<feature type="compositionally biased region" description="Basic residues" evidence="1">
    <location>
        <begin position="1"/>
        <end position="10"/>
    </location>
</feature>
<keyword evidence="3" id="KW-1185">Reference proteome</keyword>
<name>A0A1E3P1E4_WICAA</name>
<organism evidence="2 3">
    <name type="scientific">Wickerhamomyces anomalus (strain ATCC 58044 / CBS 1984 / NCYC 433 / NRRL Y-366-8)</name>
    <name type="common">Yeast</name>
    <name type="synonym">Hansenula anomala</name>
    <dbReference type="NCBI Taxonomy" id="683960"/>
    <lineage>
        <taxon>Eukaryota</taxon>
        <taxon>Fungi</taxon>
        <taxon>Dikarya</taxon>
        <taxon>Ascomycota</taxon>
        <taxon>Saccharomycotina</taxon>
        <taxon>Saccharomycetes</taxon>
        <taxon>Phaffomycetales</taxon>
        <taxon>Wickerhamomycetaceae</taxon>
        <taxon>Wickerhamomyces</taxon>
    </lineage>
</organism>